<proteinExistence type="predicted"/>
<evidence type="ECO:0000313" key="2">
    <source>
        <dbReference type="Proteomes" id="UP000326979"/>
    </source>
</evidence>
<comment type="caution">
    <text evidence="1">The sequence shown here is derived from an EMBL/GenBank/DDBJ whole genome shotgun (WGS) entry which is preliminary data.</text>
</comment>
<dbReference type="EMBL" id="VJZE01000450">
    <property type="protein sequence ID" value="MPY45411.1"/>
    <property type="molecule type" value="Genomic_DNA"/>
</dbReference>
<dbReference type="RefSeq" id="WP_152790313.1">
    <property type="nucleotide sequence ID" value="NZ_BAABEQ010000116.1"/>
</dbReference>
<accession>A0A5N8WD64</accession>
<dbReference type="OrthoDB" id="9833373at2"/>
<sequence length="194" mass="21021">MTCKVTFEGRPVVPLPSGDVLCGVVDDRDHLRIRRESEVGTIAWDVDLGLLGEDPSLRYADSWTSDYGCLYWTVTDTLVLLGDTTALVIGAADGSVRASYELEPVGKSSLEVCGVSLVPEADAVLIVSAKRVWLIGSDLKVLLRVDTDALLASFPMVEQGSLFLDEYDFESVEGEPCTRSIPINSPSWTPPPES</sequence>
<gene>
    <name evidence="1" type="ORF">FNH04_37575</name>
</gene>
<evidence type="ECO:0000313" key="1">
    <source>
        <dbReference type="EMBL" id="MPY45411.1"/>
    </source>
</evidence>
<reference evidence="1 2" key="1">
    <citation type="submission" date="2019-07" db="EMBL/GenBank/DDBJ databases">
        <title>New species of Amycolatopsis and Streptomyces.</title>
        <authorList>
            <person name="Duangmal K."/>
            <person name="Teo W.F.A."/>
            <person name="Lipun K."/>
        </authorList>
    </citation>
    <scope>NUCLEOTIDE SEQUENCE [LARGE SCALE GENOMIC DNA]</scope>
    <source>
        <strain evidence="1 2">TISTR 2346</strain>
    </source>
</reference>
<keyword evidence="2" id="KW-1185">Reference proteome</keyword>
<dbReference type="AlphaFoldDB" id="A0A5N8WD64"/>
<protein>
    <submittedName>
        <fullName evidence="1">Uncharacterized protein</fullName>
    </submittedName>
</protein>
<organism evidence="1 2">
    <name type="scientific">Streptomyces phyllanthi</name>
    <dbReference type="NCBI Taxonomy" id="1803180"/>
    <lineage>
        <taxon>Bacteria</taxon>
        <taxon>Bacillati</taxon>
        <taxon>Actinomycetota</taxon>
        <taxon>Actinomycetes</taxon>
        <taxon>Kitasatosporales</taxon>
        <taxon>Streptomycetaceae</taxon>
        <taxon>Streptomyces</taxon>
    </lineage>
</organism>
<name>A0A5N8WD64_9ACTN</name>
<dbReference type="Proteomes" id="UP000326979">
    <property type="component" value="Unassembled WGS sequence"/>
</dbReference>